<comment type="caution">
    <text evidence="11">The sequence shown here is derived from an EMBL/GenBank/DDBJ whole genome shotgun (WGS) entry which is preliminary data.</text>
</comment>
<dbReference type="InterPro" id="IPR038630">
    <property type="entry name" value="L24e/L24_sf"/>
</dbReference>
<feature type="binding site" evidence="9">
    <location>
        <position position="6"/>
    </location>
    <ligand>
        <name>Zn(2+)</name>
        <dbReference type="ChEBI" id="CHEBI:29105"/>
    </ligand>
</feature>
<evidence type="ECO:0000313" key="11">
    <source>
        <dbReference type="EMBL" id="GGP22167.1"/>
    </source>
</evidence>
<evidence type="ECO:0000256" key="8">
    <source>
        <dbReference type="ARBA" id="ARBA00023274"/>
    </source>
</evidence>
<dbReference type="GO" id="GO:0003735">
    <property type="term" value="F:structural constituent of ribosome"/>
    <property type="evidence" value="ECO:0007669"/>
    <property type="project" value="InterPro"/>
</dbReference>
<protein>
    <recommendedName>
        <fullName evidence="9">Large ribosomal subunit protein eL24</fullName>
    </recommendedName>
</protein>
<dbReference type="InterPro" id="IPR056366">
    <property type="entry name" value="Ribosomal_eL24"/>
</dbReference>
<comment type="function">
    <text evidence="9">Binds to the 23S rRNA.</text>
</comment>
<dbReference type="Proteomes" id="UP000610960">
    <property type="component" value="Unassembled WGS sequence"/>
</dbReference>
<keyword evidence="2 9" id="KW-0479">Metal-binding</keyword>
<dbReference type="InterPro" id="IPR055345">
    <property type="entry name" value="Ribosomal_eL24-rel_arc"/>
</dbReference>
<feature type="domain" description="TRASH" evidence="10">
    <location>
        <begin position="6"/>
        <end position="44"/>
    </location>
</feature>
<sequence length="62" mass="6921">MRIYNCSYCGRPIAPGTGFMYVRSDGTVSRFCSRKCFVSARMGRNPRRLAWIRKAQGAGQGA</sequence>
<dbReference type="GO" id="GO:1990904">
    <property type="term" value="C:ribonucleoprotein complex"/>
    <property type="evidence" value="ECO:0007669"/>
    <property type="project" value="UniProtKB-KW"/>
</dbReference>
<dbReference type="GO" id="GO:0019843">
    <property type="term" value="F:rRNA binding"/>
    <property type="evidence" value="ECO:0007669"/>
    <property type="project" value="UniProtKB-UniRule"/>
</dbReference>
<dbReference type="GO" id="GO:0006412">
    <property type="term" value="P:translation"/>
    <property type="evidence" value="ECO:0007669"/>
    <property type="project" value="UniProtKB-UniRule"/>
</dbReference>
<proteinExistence type="inferred from homology"/>
<evidence type="ECO:0000256" key="2">
    <source>
        <dbReference type="ARBA" id="ARBA00022723"/>
    </source>
</evidence>
<dbReference type="CDD" id="cd00472">
    <property type="entry name" value="Ribosomal_L24e_L24"/>
    <property type="match status" value="1"/>
</dbReference>
<dbReference type="PANTHER" id="PTHR10792">
    <property type="entry name" value="60S RIBOSOMAL PROTEIN L24"/>
    <property type="match status" value="1"/>
</dbReference>
<dbReference type="Pfam" id="PF01246">
    <property type="entry name" value="Ribosomal_L24e"/>
    <property type="match status" value="1"/>
</dbReference>
<comment type="similarity">
    <text evidence="1 9">Belongs to the eukaryotic ribosomal protein eL24 family.</text>
</comment>
<evidence type="ECO:0000256" key="5">
    <source>
        <dbReference type="ARBA" id="ARBA00022833"/>
    </source>
</evidence>
<feature type="binding site" evidence="9">
    <location>
        <position position="32"/>
    </location>
    <ligand>
        <name>Zn(2+)</name>
        <dbReference type="ChEBI" id="CHEBI:29105"/>
    </ligand>
</feature>
<dbReference type="RefSeq" id="WP_188596995.1">
    <property type="nucleotide sequence ID" value="NZ_BMNL01000004.1"/>
</dbReference>
<dbReference type="OrthoDB" id="55506at2157"/>
<organism evidence="11 12">
    <name type="scientific">Thermocladium modestius</name>
    <dbReference type="NCBI Taxonomy" id="62609"/>
    <lineage>
        <taxon>Archaea</taxon>
        <taxon>Thermoproteota</taxon>
        <taxon>Thermoprotei</taxon>
        <taxon>Thermoproteales</taxon>
        <taxon>Thermoproteaceae</taxon>
        <taxon>Thermocladium</taxon>
    </lineage>
</organism>
<keyword evidence="8 9" id="KW-0687">Ribonucleoprotein</keyword>
<dbReference type="HAMAP" id="MF_00773">
    <property type="entry name" value="Ribosomal_eL24"/>
    <property type="match status" value="1"/>
</dbReference>
<dbReference type="NCBIfam" id="NF034186">
    <property type="entry name" value="PRK14891.1-1"/>
    <property type="match status" value="1"/>
</dbReference>
<evidence type="ECO:0000259" key="10">
    <source>
        <dbReference type="SMART" id="SM00746"/>
    </source>
</evidence>
<accession>A0A830GX22</accession>
<dbReference type="InterPro" id="IPR023442">
    <property type="entry name" value="Ribosomal_eL24_CS"/>
</dbReference>
<keyword evidence="12" id="KW-1185">Reference proteome</keyword>
<gene>
    <name evidence="9" type="primary">rpl24e</name>
    <name evidence="11" type="ORF">GCM10007981_17140</name>
</gene>
<keyword evidence="5 9" id="KW-0862">Zinc</keyword>
<keyword evidence="6 9" id="KW-0694">RNA-binding</keyword>
<dbReference type="PROSITE" id="PS01073">
    <property type="entry name" value="RIBOSOMAL_L24E"/>
    <property type="match status" value="1"/>
</dbReference>
<dbReference type="EMBL" id="BMNL01000004">
    <property type="protein sequence ID" value="GGP22167.1"/>
    <property type="molecule type" value="Genomic_DNA"/>
</dbReference>
<feature type="binding site" evidence="9">
    <location>
        <position position="36"/>
    </location>
    <ligand>
        <name>Zn(2+)</name>
        <dbReference type="ChEBI" id="CHEBI:29105"/>
    </ligand>
</feature>
<evidence type="ECO:0000256" key="3">
    <source>
        <dbReference type="ARBA" id="ARBA00022730"/>
    </source>
</evidence>
<feature type="binding site" evidence="9">
    <location>
        <position position="9"/>
    </location>
    <ligand>
        <name>Zn(2+)</name>
        <dbReference type="ChEBI" id="CHEBI:29105"/>
    </ligand>
</feature>
<evidence type="ECO:0000256" key="1">
    <source>
        <dbReference type="ARBA" id="ARBA00005647"/>
    </source>
</evidence>
<keyword evidence="4 9" id="KW-0863">Zinc-finger</keyword>
<keyword evidence="7 9" id="KW-0689">Ribosomal protein</keyword>
<comment type="cofactor">
    <cofactor evidence="9">
        <name>Zn(2+)</name>
        <dbReference type="ChEBI" id="CHEBI:29105"/>
    </cofactor>
    <text evidence="9">Binds 1 zinc ion per subunit.</text>
</comment>
<evidence type="ECO:0000256" key="9">
    <source>
        <dbReference type="HAMAP-Rule" id="MF_00773"/>
    </source>
</evidence>
<reference evidence="11" key="2">
    <citation type="submission" date="2020-09" db="EMBL/GenBank/DDBJ databases">
        <authorList>
            <person name="Sun Q."/>
            <person name="Ohkuma M."/>
        </authorList>
    </citation>
    <scope>NUCLEOTIDE SEQUENCE</scope>
    <source>
        <strain evidence="11">JCM 10088</strain>
    </source>
</reference>
<keyword evidence="3 9" id="KW-0699">rRNA-binding</keyword>
<evidence type="ECO:0000256" key="6">
    <source>
        <dbReference type="ARBA" id="ARBA00022884"/>
    </source>
</evidence>
<comment type="subunit">
    <text evidence="9">Part of the 50S ribosomal subunit. Forms a cluster with proteins L3 and L14.</text>
</comment>
<feature type="zinc finger region" description="C4-type" evidence="9">
    <location>
        <begin position="6"/>
        <end position="36"/>
    </location>
</feature>
<dbReference type="SMART" id="SM00746">
    <property type="entry name" value="TRASH"/>
    <property type="match status" value="1"/>
</dbReference>
<reference evidence="11" key="1">
    <citation type="journal article" date="2014" name="Int. J. Syst. Evol. Microbiol.">
        <title>Complete genome sequence of Corynebacterium casei LMG S-19264T (=DSM 44701T), isolated from a smear-ripened cheese.</title>
        <authorList>
            <consortium name="US DOE Joint Genome Institute (JGI-PGF)"/>
            <person name="Walter F."/>
            <person name="Albersmeier A."/>
            <person name="Kalinowski J."/>
            <person name="Ruckert C."/>
        </authorList>
    </citation>
    <scope>NUCLEOTIDE SEQUENCE</scope>
    <source>
        <strain evidence="11">JCM 10088</strain>
    </source>
</reference>
<dbReference type="InterPro" id="IPR000988">
    <property type="entry name" value="Ribosomal_eL24-rel_N"/>
</dbReference>
<evidence type="ECO:0000256" key="7">
    <source>
        <dbReference type="ARBA" id="ARBA00022980"/>
    </source>
</evidence>
<dbReference type="AlphaFoldDB" id="A0A830GX22"/>
<dbReference type="InterPro" id="IPR011017">
    <property type="entry name" value="TRASH_dom"/>
</dbReference>
<evidence type="ECO:0000313" key="12">
    <source>
        <dbReference type="Proteomes" id="UP000610960"/>
    </source>
</evidence>
<name>A0A830GX22_9CREN</name>
<dbReference type="GO" id="GO:0005840">
    <property type="term" value="C:ribosome"/>
    <property type="evidence" value="ECO:0007669"/>
    <property type="project" value="UniProtKB-KW"/>
</dbReference>
<dbReference type="SUPFAM" id="SSF57716">
    <property type="entry name" value="Glucocorticoid receptor-like (DNA-binding domain)"/>
    <property type="match status" value="1"/>
</dbReference>
<dbReference type="GO" id="GO:0008270">
    <property type="term" value="F:zinc ion binding"/>
    <property type="evidence" value="ECO:0007669"/>
    <property type="project" value="UniProtKB-UniRule"/>
</dbReference>
<evidence type="ECO:0000256" key="4">
    <source>
        <dbReference type="ARBA" id="ARBA00022771"/>
    </source>
</evidence>
<dbReference type="PANTHER" id="PTHR10792:SF1">
    <property type="entry name" value="RIBOSOMAL PROTEIN L24"/>
    <property type="match status" value="1"/>
</dbReference>
<dbReference type="Gene3D" id="2.30.170.20">
    <property type="entry name" value="Ribosomal protein L24e"/>
    <property type="match status" value="1"/>
</dbReference>